<accession>A0A8H2ZIT2</accession>
<dbReference type="GO" id="GO:0016192">
    <property type="term" value="P:vesicle-mediated transport"/>
    <property type="evidence" value="ECO:0007669"/>
    <property type="project" value="InterPro"/>
</dbReference>
<dbReference type="Gene3D" id="3.40.50.11960">
    <property type="match status" value="1"/>
</dbReference>
<keyword evidence="4" id="KW-0160">Chromosomal rearrangement</keyword>
<evidence type="ECO:0000313" key="5">
    <source>
        <dbReference type="EMBL" id="CAB4256223.1"/>
    </source>
</evidence>
<name>A0A8H2ZIT2_9SACH</name>
<dbReference type="Proteomes" id="UP000644660">
    <property type="component" value="Unassembled WGS sequence"/>
</dbReference>
<dbReference type="EMBL" id="CAEFZW010000008">
    <property type="protein sequence ID" value="CAB4256223.1"/>
    <property type="molecule type" value="Genomic_DNA"/>
</dbReference>
<dbReference type="AlphaFoldDB" id="A0A8H2ZIT2"/>
<protein>
    <recommendedName>
        <fullName evidence="3">Increased recombination centers protein 6</fullName>
    </recommendedName>
</protein>
<organism evidence="5 6">
    <name type="scientific">Maudiozyma barnettii</name>
    <dbReference type="NCBI Taxonomy" id="61262"/>
    <lineage>
        <taxon>Eukaryota</taxon>
        <taxon>Fungi</taxon>
        <taxon>Dikarya</taxon>
        <taxon>Ascomycota</taxon>
        <taxon>Saccharomycotina</taxon>
        <taxon>Saccharomycetes</taxon>
        <taxon>Saccharomycetales</taxon>
        <taxon>Saccharomycetaceae</taxon>
        <taxon>Maudiozyma</taxon>
    </lineage>
</organism>
<comment type="function">
    <text evidence="1">Involved in gross chromosomal rearrangements (GCRs) and telomere healing.</text>
</comment>
<evidence type="ECO:0000256" key="1">
    <source>
        <dbReference type="ARBA" id="ARBA00002976"/>
    </source>
</evidence>
<evidence type="ECO:0000256" key="2">
    <source>
        <dbReference type="ARBA" id="ARBA00007973"/>
    </source>
</evidence>
<dbReference type="PANTHER" id="PTHR28043:SF1">
    <property type="entry name" value="INCREASED RECOMBINATION CENTERS PROTEIN 6"/>
    <property type="match status" value="1"/>
</dbReference>
<evidence type="ECO:0000313" key="6">
    <source>
        <dbReference type="Proteomes" id="UP000644660"/>
    </source>
</evidence>
<dbReference type="PANTHER" id="PTHR28043">
    <property type="entry name" value="INCREASED RECOMBINATION CENTERS PROTEIN 6"/>
    <property type="match status" value="1"/>
</dbReference>
<dbReference type="OrthoDB" id="10261384at2759"/>
<evidence type="ECO:0000256" key="3">
    <source>
        <dbReference type="ARBA" id="ARBA00015902"/>
    </source>
</evidence>
<sequence length="242" mass="27610">MGRDKILIAYNTDNEFTHYDTIKKIFGKSLDAVEHTPNDSIVKGLRWRTKYYSTDFDLYIDQYTSLDQWLEDLRDPECDVLREALAGLIIIDDIDKTQVSLLSTKGSPIVHQDSFLVWCDTTGELSDDETENMNVEIAAVGGSLEIIRLISGEKNEFNDTVGVERVKEIIDTYPWTNMVKQLLINTQNAPNKPSDRDNLDSIVQKLTDARSHYQSLDKDDDETDSNSFANEIAKEVSERLSF</sequence>
<dbReference type="RefSeq" id="XP_041408067.1">
    <property type="nucleotide sequence ID" value="XM_041552133.1"/>
</dbReference>
<evidence type="ECO:0000256" key="4">
    <source>
        <dbReference type="ARBA" id="ARBA00022447"/>
    </source>
</evidence>
<dbReference type="InterPro" id="IPR034627">
    <property type="entry name" value="Irc6"/>
</dbReference>
<comment type="similarity">
    <text evidence="2">Belongs to the IRC6 family.</text>
</comment>
<reference evidence="5 6" key="1">
    <citation type="submission" date="2020-05" db="EMBL/GenBank/DDBJ databases">
        <authorList>
            <person name="Casaregola S."/>
            <person name="Devillers H."/>
            <person name="Grondin C."/>
        </authorList>
    </citation>
    <scope>NUCLEOTIDE SEQUENCE [LARGE SCALE GENOMIC DNA]</scope>
    <source>
        <strain evidence="5 6">CLIB 1767</strain>
    </source>
</reference>
<dbReference type="GeneID" id="64859295"/>
<gene>
    <name evidence="5" type="ORF">KABA2_08S06050</name>
</gene>
<keyword evidence="6" id="KW-1185">Reference proteome</keyword>
<proteinExistence type="inferred from homology"/>
<dbReference type="GO" id="GO:0030674">
    <property type="term" value="F:protein-macromolecule adaptor activity"/>
    <property type="evidence" value="ECO:0007669"/>
    <property type="project" value="TreeGrafter"/>
</dbReference>
<comment type="caution">
    <text evidence="5">The sequence shown here is derived from an EMBL/GenBank/DDBJ whole genome shotgun (WGS) entry which is preliminary data.</text>
</comment>